<organism evidence="1 2">
    <name type="scientific">Leucocoprinus birnbaumii</name>
    <dbReference type="NCBI Taxonomy" id="56174"/>
    <lineage>
        <taxon>Eukaryota</taxon>
        <taxon>Fungi</taxon>
        <taxon>Dikarya</taxon>
        <taxon>Basidiomycota</taxon>
        <taxon>Agaricomycotina</taxon>
        <taxon>Agaricomycetes</taxon>
        <taxon>Agaricomycetidae</taxon>
        <taxon>Agaricales</taxon>
        <taxon>Agaricineae</taxon>
        <taxon>Agaricaceae</taxon>
        <taxon>Leucocoprinus</taxon>
    </lineage>
</organism>
<accession>A0AAD5YPD0</accession>
<protein>
    <submittedName>
        <fullName evidence="1">Uncharacterized protein</fullName>
    </submittedName>
</protein>
<comment type="caution">
    <text evidence="1">The sequence shown here is derived from an EMBL/GenBank/DDBJ whole genome shotgun (WGS) entry which is preliminary data.</text>
</comment>
<dbReference type="EMBL" id="JANIEX010001213">
    <property type="protein sequence ID" value="KAJ3560229.1"/>
    <property type="molecule type" value="Genomic_DNA"/>
</dbReference>
<name>A0AAD5YPD0_9AGAR</name>
<evidence type="ECO:0000313" key="2">
    <source>
        <dbReference type="Proteomes" id="UP001213000"/>
    </source>
</evidence>
<evidence type="ECO:0000313" key="1">
    <source>
        <dbReference type="EMBL" id="KAJ3560229.1"/>
    </source>
</evidence>
<proteinExistence type="predicted"/>
<sequence length="179" mass="20063">MKTVLIVAPLFHLIQELACDLLLVFLVTAAKVLSLSRVIFVHAPVCKYTTQAGAHGIIASIQVLCDHGYAFLKRRDQGLKFRMPVFMPKGPPKPGDFELRPTLDVDWDVLSPREKEVLRDDHVKDLVLTDLVLAENGVEVDDLDLALHSQVNVVFQLYYSGEGYGDSFYALLRRITVVT</sequence>
<gene>
    <name evidence="1" type="ORF">NP233_g10977</name>
</gene>
<dbReference type="Proteomes" id="UP001213000">
    <property type="component" value="Unassembled WGS sequence"/>
</dbReference>
<dbReference type="AlphaFoldDB" id="A0AAD5YPD0"/>
<reference evidence="1" key="1">
    <citation type="submission" date="2022-07" db="EMBL/GenBank/DDBJ databases">
        <title>Genome Sequence of Leucocoprinus birnbaumii.</title>
        <authorList>
            <person name="Buettner E."/>
        </authorList>
    </citation>
    <scope>NUCLEOTIDE SEQUENCE</scope>
    <source>
        <strain evidence="1">VT141</strain>
    </source>
</reference>
<keyword evidence="2" id="KW-1185">Reference proteome</keyword>